<gene>
    <name evidence="1" type="ORF">Gogos_012064</name>
</gene>
<keyword evidence="2" id="KW-1185">Reference proteome</keyword>
<sequence>MKTRGCDFFRWVEGNSKGTNSTAKEEGCTIDEIMLENKMLFIENKRLRLENDDLNVDKMRRM</sequence>
<accession>A0A7J9BRE2</accession>
<protein>
    <submittedName>
        <fullName evidence="1">Uncharacterized protein</fullName>
    </submittedName>
</protein>
<dbReference type="Proteomes" id="UP000593579">
    <property type="component" value="Unassembled WGS sequence"/>
</dbReference>
<dbReference type="AlphaFoldDB" id="A0A7J9BRE2"/>
<proteinExistence type="predicted"/>
<evidence type="ECO:0000313" key="2">
    <source>
        <dbReference type="Proteomes" id="UP000593579"/>
    </source>
</evidence>
<reference evidence="1 2" key="1">
    <citation type="journal article" date="2019" name="Genome Biol. Evol.">
        <title>Insights into the evolution of the New World diploid cottons (Gossypium, subgenus Houzingenia) based on genome sequencing.</title>
        <authorList>
            <person name="Grover C.E."/>
            <person name="Arick M.A. 2nd"/>
            <person name="Thrash A."/>
            <person name="Conover J.L."/>
            <person name="Sanders W.S."/>
            <person name="Peterson D.G."/>
            <person name="Frelichowski J.E."/>
            <person name="Scheffler J.A."/>
            <person name="Scheffler B.E."/>
            <person name="Wendel J.F."/>
        </authorList>
    </citation>
    <scope>NUCLEOTIDE SEQUENCE [LARGE SCALE GENOMIC DNA]</scope>
    <source>
        <strain evidence="1">5</strain>
        <tissue evidence="1">Leaf</tissue>
    </source>
</reference>
<evidence type="ECO:0000313" key="1">
    <source>
        <dbReference type="EMBL" id="MBA0738738.1"/>
    </source>
</evidence>
<dbReference type="EMBL" id="JABEZY010000005">
    <property type="protein sequence ID" value="MBA0738738.1"/>
    <property type="molecule type" value="Genomic_DNA"/>
</dbReference>
<name>A0A7J9BRE2_GOSGO</name>
<dbReference type="OrthoDB" id="982496at2759"/>
<comment type="caution">
    <text evidence="1">The sequence shown here is derived from an EMBL/GenBank/DDBJ whole genome shotgun (WGS) entry which is preliminary data.</text>
</comment>
<organism evidence="1 2">
    <name type="scientific">Gossypium gossypioides</name>
    <name type="common">Mexican cotton</name>
    <name type="synonym">Selera gossypioides</name>
    <dbReference type="NCBI Taxonomy" id="34282"/>
    <lineage>
        <taxon>Eukaryota</taxon>
        <taxon>Viridiplantae</taxon>
        <taxon>Streptophyta</taxon>
        <taxon>Embryophyta</taxon>
        <taxon>Tracheophyta</taxon>
        <taxon>Spermatophyta</taxon>
        <taxon>Magnoliopsida</taxon>
        <taxon>eudicotyledons</taxon>
        <taxon>Gunneridae</taxon>
        <taxon>Pentapetalae</taxon>
        <taxon>rosids</taxon>
        <taxon>malvids</taxon>
        <taxon>Malvales</taxon>
        <taxon>Malvaceae</taxon>
        <taxon>Malvoideae</taxon>
        <taxon>Gossypium</taxon>
    </lineage>
</organism>